<keyword evidence="3" id="KW-1185">Reference proteome</keyword>
<accession>A0AAN6WFL9</accession>
<dbReference type="GO" id="GO:0006900">
    <property type="term" value="P:vesicle budding from membrane"/>
    <property type="evidence" value="ECO:0007669"/>
    <property type="project" value="TreeGrafter"/>
</dbReference>
<dbReference type="GO" id="GO:0005771">
    <property type="term" value="C:multivesicular body"/>
    <property type="evidence" value="ECO:0007669"/>
    <property type="project" value="TreeGrafter"/>
</dbReference>
<protein>
    <submittedName>
        <fullName evidence="2">Uncharacterized protein</fullName>
    </submittedName>
</protein>
<organism evidence="2 3">
    <name type="scientific">Triangularia setosa</name>
    <dbReference type="NCBI Taxonomy" id="2587417"/>
    <lineage>
        <taxon>Eukaryota</taxon>
        <taxon>Fungi</taxon>
        <taxon>Dikarya</taxon>
        <taxon>Ascomycota</taxon>
        <taxon>Pezizomycotina</taxon>
        <taxon>Sordariomycetes</taxon>
        <taxon>Sordariomycetidae</taxon>
        <taxon>Sordariales</taxon>
        <taxon>Podosporaceae</taxon>
        <taxon>Triangularia</taxon>
    </lineage>
</organism>
<dbReference type="PANTHER" id="PTHR22761:SF18">
    <property type="entry name" value="SORTING PROTEIN SNF7 FAMILY PROTEIN, PUTATIVE (AFU_ORTHOLOGUE AFUA_2G16692)-RELATED"/>
    <property type="match status" value="1"/>
</dbReference>
<gene>
    <name evidence="2" type="ORF">QBC36DRAFT_319271</name>
</gene>
<reference evidence="2" key="1">
    <citation type="journal article" date="2023" name="Mol. Phylogenet. Evol.">
        <title>Genome-scale phylogeny and comparative genomics of the fungal order Sordariales.</title>
        <authorList>
            <person name="Hensen N."/>
            <person name="Bonometti L."/>
            <person name="Westerberg I."/>
            <person name="Brannstrom I.O."/>
            <person name="Guillou S."/>
            <person name="Cros-Aarteil S."/>
            <person name="Calhoun S."/>
            <person name="Haridas S."/>
            <person name="Kuo A."/>
            <person name="Mondo S."/>
            <person name="Pangilinan J."/>
            <person name="Riley R."/>
            <person name="LaButti K."/>
            <person name="Andreopoulos B."/>
            <person name="Lipzen A."/>
            <person name="Chen C."/>
            <person name="Yan M."/>
            <person name="Daum C."/>
            <person name="Ng V."/>
            <person name="Clum A."/>
            <person name="Steindorff A."/>
            <person name="Ohm R.A."/>
            <person name="Martin F."/>
            <person name="Silar P."/>
            <person name="Natvig D.O."/>
            <person name="Lalanne C."/>
            <person name="Gautier V."/>
            <person name="Ament-Velasquez S.L."/>
            <person name="Kruys A."/>
            <person name="Hutchinson M.I."/>
            <person name="Powell A.J."/>
            <person name="Barry K."/>
            <person name="Miller A.N."/>
            <person name="Grigoriev I.V."/>
            <person name="Debuchy R."/>
            <person name="Gladieux P."/>
            <person name="Hiltunen Thoren M."/>
            <person name="Johannesson H."/>
        </authorList>
    </citation>
    <scope>NUCLEOTIDE SEQUENCE</scope>
    <source>
        <strain evidence="2">CBS 892.96</strain>
    </source>
</reference>
<evidence type="ECO:0000256" key="1">
    <source>
        <dbReference type="SAM" id="MobiDB-lite"/>
    </source>
</evidence>
<dbReference type="AlphaFoldDB" id="A0AAN6WFL9"/>
<dbReference type="GO" id="GO:0009898">
    <property type="term" value="C:cytoplasmic side of plasma membrane"/>
    <property type="evidence" value="ECO:0007669"/>
    <property type="project" value="TreeGrafter"/>
</dbReference>
<dbReference type="InterPro" id="IPR005024">
    <property type="entry name" value="Snf7_fam"/>
</dbReference>
<comment type="caution">
    <text evidence="2">The sequence shown here is derived from an EMBL/GenBank/DDBJ whole genome shotgun (WGS) entry which is preliminary data.</text>
</comment>
<dbReference type="Pfam" id="PF03357">
    <property type="entry name" value="Snf7"/>
    <property type="match status" value="1"/>
</dbReference>
<dbReference type="EMBL" id="MU866093">
    <property type="protein sequence ID" value="KAK4180869.1"/>
    <property type="molecule type" value="Genomic_DNA"/>
</dbReference>
<dbReference type="Proteomes" id="UP001302321">
    <property type="component" value="Unassembled WGS sequence"/>
</dbReference>
<evidence type="ECO:0000313" key="3">
    <source>
        <dbReference type="Proteomes" id="UP001302321"/>
    </source>
</evidence>
<feature type="region of interest" description="Disordered" evidence="1">
    <location>
        <begin position="399"/>
        <end position="461"/>
    </location>
</feature>
<reference evidence="2" key="2">
    <citation type="submission" date="2023-05" db="EMBL/GenBank/DDBJ databases">
        <authorList>
            <consortium name="Lawrence Berkeley National Laboratory"/>
            <person name="Steindorff A."/>
            <person name="Hensen N."/>
            <person name="Bonometti L."/>
            <person name="Westerberg I."/>
            <person name="Brannstrom I.O."/>
            <person name="Guillou S."/>
            <person name="Cros-Aarteil S."/>
            <person name="Calhoun S."/>
            <person name="Haridas S."/>
            <person name="Kuo A."/>
            <person name="Mondo S."/>
            <person name="Pangilinan J."/>
            <person name="Riley R."/>
            <person name="Labutti K."/>
            <person name="Andreopoulos B."/>
            <person name="Lipzen A."/>
            <person name="Chen C."/>
            <person name="Yanf M."/>
            <person name="Daum C."/>
            <person name="Ng V."/>
            <person name="Clum A."/>
            <person name="Ohm R."/>
            <person name="Martin F."/>
            <person name="Silar P."/>
            <person name="Natvig D."/>
            <person name="Lalanne C."/>
            <person name="Gautier V."/>
            <person name="Ament-Velasquez S.L."/>
            <person name="Kruys A."/>
            <person name="Hutchinson M.I."/>
            <person name="Powell A.J."/>
            <person name="Barry K."/>
            <person name="Miller A.N."/>
            <person name="Grigoriev I.V."/>
            <person name="Debuchy R."/>
            <person name="Gladieux P."/>
            <person name="Thoren M.H."/>
            <person name="Johannesson H."/>
        </authorList>
    </citation>
    <scope>NUCLEOTIDE SEQUENCE</scope>
    <source>
        <strain evidence="2">CBS 892.96</strain>
    </source>
</reference>
<dbReference type="Gene3D" id="6.10.140.1230">
    <property type="match status" value="1"/>
</dbReference>
<name>A0AAN6WFL9_9PEZI</name>
<dbReference type="GO" id="GO:0032511">
    <property type="term" value="P:late endosome to vacuole transport via multivesicular body sorting pathway"/>
    <property type="evidence" value="ECO:0007669"/>
    <property type="project" value="TreeGrafter"/>
</dbReference>
<sequence>MSQKSQSLLDYLVENEPSFRKARVPALYSSFATQRTLNPDGYAANLSAWRRALAKVAKSGLAPPPTSSKPSLLVLNTDERLVSAFETKQYGRPLSLGLVIKEAVENKQLVPLRQFLEQKESIYSRSWSVWGLAGWALKTVGVTDFLRGSGDKVPKGQFVVVENVEGVGRVFGEGIKDKEGRFERTFTRTHFAKVFNDQLVEGGKELSETDMDVLLVFLARDKQMIDYDGKTVKIKDGEGEADGLTEEDASIAQLKELLASLTHQTLILSKRVEVLGAQAKEAVTKQNRVAALAALKSKKLAEQTLEKRYATVNQLEQVQTQLEQASDNVQIVKVMESSSDALKSLTAKVGGVGRVEEVVDRLREQMADADEVGKILAEASGTAVLDEGEIDDELAEMERQERKKVKEKEKKKAEEREKEEQKEAEEMRKRLEAIGEVPGSAPAKDKETEEAEAMMGRLTLG</sequence>
<evidence type="ECO:0000313" key="2">
    <source>
        <dbReference type="EMBL" id="KAK4180869.1"/>
    </source>
</evidence>
<dbReference type="PANTHER" id="PTHR22761">
    <property type="entry name" value="CHARGED MULTIVESICULAR BODY PROTEIN"/>
    <property type="match status" value="1"/>
</dbReference>
<dbReference type="Pfam" id="PF25880">
    <property type="entry name" value="WHD_CHMP7_1st"/>
    <property type="match status" value="1"/>
</dbReference>
<feature type="compositionally biased region" description="Basic and acidic residues" evidence="1">
    <location>
        <begin position="399"/>
        <end position="433"/>
    </location>
</feature>
<dbReference type="GO" id="GO:0000815">
    <property type="term" value="C:ESCRT III complex"/>
    <property type="evidence" value="ECO:0007669"/>
    <property type="project" value="TreeGrafter"/>
</dbReference>
<proteinExistence type="predicted"/>